<keyword evidence="3" id="KW-1185">Reference proteome</keyword>
<dbReference type="KEGG" id="far:ABE41_015730"/>
<organism evidence="2 3">
    <name type="scientific">Fictibacillus arsenicus</name>
    <dbReference type="NCBI Taxonomy" id="255247"/>
    <lineage>
        <taxon>Bacteria</taxon>
        <taxon>Bacillati</taxon>
        <taxon>Bacillota</taxon>
        <taxon>Bacilli</taxon>
        <taxon>Bacillales</taxon>
        <taxon>Fictibacillaceae</taxon>
        <taxon>Fictibacillus</taxon>
    </lineage>
</organism>
<name>A0A1B1Z7Q9_9BACL</name>
<keyword evidence="1" id="KW-0472">Membrane</keyword>
<proteinExistence type="predicted"/>
<evidence type="ECO:0000256" key="1">
    <source>
        <dbReference type="SAM" id="Phobius"/>
    </source>
</evidence>
<protein>
    <submittedName>
        <fullName evidence="2">Uncharacterized protein</fullName>
    </submittedName>
</protein>
<dbReference type="AlphaFoldDB" id="A0A1B1Z7Q9"/>
<accession>A0A1B1Z7Q9</accession>
<dbReference type="EMBL" id="CP016761">
    <property type="protein sequence ID" value="ANX13460.1"/>
    <property type="molecule type" value="Genomic_DNA"/>
</dbReference>
<gene>
    <name evidence="2" type="ORF">ABE41_015730</name>
</gene>
<sequence length="62" mass="7815">MELKKYVMRTYFYVIVSHFYVMIVIFYVIMQTFYMMVYFFKESFLLTYHPQKKPILILFTKT</sequence>
<feature type="transmembrane region" description="Helical" evidence="1">
    <location>
        <begin position="12"/>
        <end position="40"/>
    </location>
</feature>
<keyword evidence="1" id="KW-1133">Transmembrane helix</keyword>
<evidence type="ECO:0000313" key="3">
    <source>
        <dbReference type="Proteomes" id="UP000077412"/>
    </source>
</evidence>
<reference evidence="2 3" key="1">
    <citation type="submission" date="2016-08" db="EMBL/GenBank/DDBJ databases">
        <title>Complete genome sequence of Fictibacillus arsenicus G25-54, a strain with toxicity to nematodes and a potential arsenic-resistance activity.</title>
        <authorList>
            <person name="Zheng Z."/>
        </authorList>
    </citation>
    <scope>NUCLEOTIDE SEQUENCE [LARGE SCALE GENOMIC DNA]</scope>
    <source>
        <strain evidence="2 3">G25-54</strain>
    </source>
</reference>
<evidence type="ECO:0000313" key="2">
    <source>
        <dbReference type="EMBL" id="ANX13460.1"/>
    </source>
</evidence>
<keyword evidence="1" id="KW-0812">Transmembrane</keyword>
<dbReference type="STRING" id="255247.ABE41_015730"/>
<dbReference type="Proteomes" id="UP000077412">
    <property type="component" value="Chromosome"/>
</dbReference>